<evidence type="ECO:0000256" key="6">
    <source>
        <dbReference type="ARBA" id="ARBA00022448"/>
    </source>
</evidence>
<dbReference type="PRINTS" id="PR01436">
    <property type="entry name" value="NADHDHGNASE2"/>
</dbReference>
<keyword evidence="14 18" id="KW-0830">Ubiquinone</keyword>
<evidence type="ECO:0000256" key="11">
    <source>
        <dbReference type="ARBA" id="ARBA00022982"/>
    </source>
</evidence>
<evidence type="ECO:0000256" key="10">
    <source>
        <dbReference type="ARBA" id="ARBA00022967"/>
    </source>
</evidence>
<reference evidence="20" key="1">
    <citation type="submission" date="2016-05" db="EMBL/GenBank/DDBJ databases">
        <title>Smart mitochondrial genome of Oniscidea (terrestrial crustacea).</title>
        <authorList>
            <person name="Marcade I."/>
            <person name="Quevarec L."/>
            <person name="Badawi M."/>
            <person name="Delaunay C."/>
            <person name="Lesobre J."/>
        </authorList>
    </citation>
    <scope>NUCLEOTIDE SEQUENCE</scope>
</reference>
<evidence type="ECO:0000313" key="20">
    <source>
        <dbReference type="EMBL" id="APU89529.1"/>
    </source>
</evidence>
<keyword evidence="8 18" id="KW-0812">Transmembrane</keyword>
<keyword evidence="9 18" id="KW-0999">Mitochondrion inner membrane</keyword>
<evidence type="ECO:0000256" key="3">
    <source>
        <dbReference type="ARBA" id="ARBA00007012"/>
    </source>
</evidence>
<keyword evidence="12 18" id="KW-1133">Transmembrane helix</keyword>
<evidence type="ECO:0000256" key="13">
    <source>
        <dbReference type="ARBA" id="ARBA00023027"/>
    </source>
</evidence>
<keyword evidence="10 18" id="KW-1278">Translocase</keyword>
<keyword evidence="15 18" id="KW-0496">Mitochondrion</keyword>
<comment type="function">
    <text evidence="18">Core subunit of the mitochondrial membrane respiratory chain NADH dehydrogenase (Complex I) which catalyzes electron transfer from NADH through the respiratory chain, using ubiquinone as an electron acceptor. Essential for the catalytic activity and assembly of complex I.</text>
</comment>
<comment type="subcellular location">
    <subcellularLocation>
        <location evidence="2 18">Mitochondrion inner membrane</location>
        <topology evidence="2 18">Multi-pass membrane protein</topology>
    </subcellularLocation>
</comment>
<feature type="transmembrane region" description="Helical" evidence="18">
    <location>
        <begin position="91"/>
        <end position="112"/>
    </location>
</feature>
<evidence type="ECO:0000256" key="15">
    <source>
        <dbReference type="ARBA" id="ARBA00023128"/>
    </source>
</evidence>
<gene>
    <name evidence="20" type="primary">nad2</name>
</gene>
<keyword evidence="16 18" id="KW-0472">Membrane</keyword>
<name>A0A1P8DKG8_PORDI</name>
<dbReference type="InterPro" id="IPR050175">
    <property type="entry name" value="Complex_I_Subunit_2"/>
</dbReference>
<keyword evidence="6" id="KW-0813">Transport</keyword>
<dbReference type="Pfam" id="PF00361">
    <property type="entry name" value="Proton_antipo_M"/>
    <property type="match status" value="1"/>
</dbReference>
<geneLocation type="mitochondrion" evidence="20"/>
<evidence type="ECO:0000256" key="7">
    <source>
        <dbReference type="ARBA" id="ARBA00022660"/>
    </source>
</evidence>
<proteinExistence type="inferred from homology"/>
<sequence>MMVNSKLMFNYLWGLMFFSGLLSGVLISISSDSWVGVWLGLEMNLLCFIPIISGSRGGASEAMMIYFLIQACGSLMLLMTGLNLMNYELMFKVFISVALLLKVGAAPFHFWYIEVASKLRWVQFIIISSVQKIIPLTLLSLNSMGKNSWVVYLSVVWSGLTGAIGGINAFAVRKLLVYSSIGHLGWVLAPLVGGSVMWVTYFSVYCLNLLLVVLILTKYSVFHINQLKGAKILWSGGLALLISLLSLGGFPPSLGFAAKWGVIVSSVEFMDLFSLSILILSSVISVYFYTRLGLTVLVMNSEAKFNSGSLSDMGIFSGVVSMSLVGFWVSFMIMF</sequence>
<feature type="transmembrane region" description="Helical" evidence="18">
    <location>
        <begin position="232"/>
        <end position="252"/>
    </location>
</feature>
<evidence type="ECO:0000256" key="4">
    <source>
        <dbReference type="ARBA" id="ARBA00012944"/>
    </source>
</evidence>
<evidence type="ECO:0000256" key="5">
    <source>
        <dbReference type="ARBA" id="ARBA00021008"/>
    </source>
</evidence>
<protein>
    <recommendedName>
        <fullName evidence="5 18">NADH-ubiquinone oxidoreductase chain 2</fullName>
        <ecNumber evidence="4 18">7.1.1.2</ecNumber>
    </recommendedName>
</protein>
<evidence type="ECO:0000256" key="2">
    <source>
        <dbReference type="ARBA" id="ARBA00004448"/>
    </source>
</evidence>
<dbReference type="AlphaFoldDB" id="A0A1P8DKG8"/>
<keyword evidence="7 18" id="KW-0679">Respiratory chain</keyword>
<dbReference type="EMBL" id="KX289582">
    <property type="protein sequence ID" value="APU89529.1"/>
    <property type="molecule type" value="Genomic_DNA"/>
</dbReference>
<dbReference type="PANTHER" id="PTHR46552">
    <property type="entry name" value="NADH-UBIQUINONE OXIDOREDUCTASE CHAIN 2"/>
    <property type="match status" value="1"/>
</dbReference>
<feature type="transmembrane region" description="Helical" evidence="18">
    <location>
        <begin position="7"/>
        <end position="29"/>
    </location>
</feature>
<feature type="transmembrane region" description="Helical" evidence="18">
    <location>
        <begin position="198"/>
        <end position="220"/>
    </location>
</feature>
<organism evidence="20">
    <name type="scientific">Porcellio dilatatus dilatatus</name>
    <dbReference type="NCBI Taxonomy" id="96810"/>
    <lineage>
        <taxon>Eukaryota</taxon>
        <taxon>Metazoa</taxon>
        <taxon>Ecdysozoa</taxon>
        <taxon>Arthropoda</taxon>
        <taxon>Crustacea</taxon>
        <taxon>Multicrustacea</taxon>
        <taxon>Malacostraca</taxon>
        <taxon>Eumalacostraca</taxon>
        <taxon>Peracarida</taxon>
        <taxon>Isopoda</taxon>
        <taxon>Oniscidea</taxon>
        <taxon>Crinocheta</taxon>
        <taxon>Porcellionidae</taxon>
        <taxon>Porcellio</taxon>
    </lineage>
</organism>
<evidence type="ECO:0000256" key="9">
    <source>
        <dbReference type="ARBA" id="ARBA00022792"/>
    </source>
</evidence>
<dbReference type="InterPro" id="IPR001750">
    <property type="entry name" value="ND/Mrp_TM"/>
</dbReference>
<evidence type="ECO:0000256" key="8">
    <source>
        <dbReference type="ARBA" id="ARBA00022692"/>
    </source>
</evidence>
<evidence type="ECO:0000256" key="17">
    <source>
        <dbReference type="ARBA" id="ARBA00049551"/>
    </source>
</evidence>
<dbReference type="GO" id="GO:0008137">
    <property type="term" value="F:NADH dehydrogenase (ubiquinone) activity"/>
    <property type="evidence" value="ECO:0007669"/>
    <property type="project" value="UniProtKB-EC"/>
</dbReference>
<feature type="transmembrane region" description="Helical" evidence="18">
    <location>
        <begin position="65"/>
        <end position="85"/>
    </location>
</feature>
<keyword evidence="13 18" id="KW-0520">NAD</keyword>
<dbReference type="GO" id="GO:0005743">
    <property type="term" value="C:mitochondrial inner membrane"/>
    <property type="evidence" value="ECO:0007669"/>
    <property type="project" value="UniProtKB-SubCell"/>
</dbReference>
<evidence type="ECO:0000256" key="12">
    <source>
        <dbReference type="ARBA" id="ARBA00022989"/>
    </source>
</evidence>
<comment type="catalytic activity">
    <reaction evidence="17 18">
        <text>a ubiquinone + NADH + 5 H(+)(in) = a ubiquinol + NAD(+) + 4 H(+)(out)</text>
        <dbReference type="Rhea" id="RHEA:29091"/>
        <dbReference type="Rhea" id="RHEA-COMP:9565"/>
        <dbReference type="Rhea" id="RHEA-COMP:9566"/>
        <dbReference type="ChEBI" id="CHEBI:15378"/>
        <dbReference type="ChEBI" id="CHEBI:16389"/>
        <dbReference type="ChEBI" id="CHEBI:17976"/>
        <dbReference type="ChEBI" id="CHEBI:57540"/>
        <dbReference type="ChEBI" id="CHEBI:57945"/>
        <dbReference type="EC" id="7.1.1.2"/>
    </reaction>
</comment>
<evidence type="ECO:0000259" key="19">
    <source>
        <dbReference type="Pfam" id="PF00361"/>
    </source>
</evidence>
<comment type="function">
    <text evidence="1">Core subunit of the mitochondrial membrane respiratory chain NADH dehydrogenase (Complex I) that is believed to belong to the minimal assembly required for catalysis. Complex I functions in the transfer of electrons from NADH to the respiratory chain. The immediate electron acceptor for the enzyme is believed to be ubiquinone.</text>
</comment>
<evidence type="ECO:0000256" key="14">
    <source>
        <dbReference type="ARBA" id="ARBA00023075"/>
    </source>
</evidence>
<dbReference type="PANTHER" id="PTHR46552:SF1">
    <property type="entry name" value="NADH-UBIQUINONE OXIDOREDUCTASE CHAIN 2"/>
    <property type="match status" value="1"/>
</dbReference>
<evidence type="ECO:0000256" key="16">
    <source>
        <dbReference type="ARBA" id="ARBA00023136"/>
    </source>
</evidence>
<evidence type="ECO:0000256" key="18">
    <source>
        <dbReference type="RuleBase" id="RU003403"/>
    </source>
</evidence>
<comment type="similarity">
    <text evidence="3 18">Belongs to the complex I subunit 2 family.</text>
</comment>
<dbReference type="EC" id="7.1.1.2" evidence="4 18"/>
<accession>A0A1P8DKG8</accession>
<feature type="domain" description="NADH:quinone oxidoreductase/Mrp antiporter transmembrane" evidence="19">
    <location>
        <begin position="31"/>
        <end position="285"/>
    </location>
</feature>
<dbReference type="InterPro" id="IPR003917">
    <property type="entry name" value="NADH_UbQ_OxRdtase_chain2"/>
</dbReference>
<feature type="transmembrane region" description="Helical" evidence="18">
    <location>
        <begin position="149"/>
        <end position="168"/>
    </location>
</feature>
<dbReference type="GO" id="GO:0006120">
    <property type="term" value="P:mitochondrial electron transport, NADH to ubiquinone"/>
    <property type="evidence" value="ECO:0007669"/>
    <property type="project" value="InterPro"/>
</dbReference>
<feature type="transmembrane region" description="Helical" evidence="18">
    <location>
        <begin position="124"/>
        <end position="143"/>
    </location>
</feature>
<keyword evidence="11 18" id="KW-0249">Electron transport</keyword>
<evidence type="ECO:0000256" key="1">
    <source>
        <dbReference type="ARBA" id="ARBA00003257"/>
    </source>
</evidence>
<feature type="transmembrane region" description="Helical" evidence="18">
    <location>
        <begin position="272"/>
        <end position="292"/>
    </location>
</feature>
<feature type="transmembrane region" description="Helical" evidence="18">
    <location>
        <begin position="313"/>
        <end position="334"/>
    </location>
</feature>